<protein>
    <submittedName>
        <fullName evidence="1">Uncharacterized protein</fullName>
    </submittedName>
</protein>
<sequence length="212" mass="24361">MDAILVNLILPHLTNIEELTMLRAPVGWLFFTHLVNPTMMPRLRKIHICGSFFVHREVFGYVTSARGFEARFEVFDRRVSVAGVDIVPASSRDIQWNESLMALYSVLDPGPVYLSMSGTVQGSSSSEQHFHGYLRDGGHVVYEELVLVVMEACPFGDVGLLKQDRRWQKVERFLPLPRDTYRTYVYNQFRGSYVLCSMTGEGWGYERQNWGQ</sequence>
<dbReference type="AlphaFoldDB" id="A0AAW0BCF2"/>
<keyword evidence="2" id="KW-1185">Reference proteome</keyword>
<proteinExistence type="predicted"/>
<name>A0AAW0BCF2_9AGAR</name>
<dbReference type="Proteomes" id="UP001383192">
    <property type="component" value="Unassembled WGS sequence"/>
</dbReference>
<organism evidence="1 2">
    <name type="scientific">Paramarasmius palmivorus</name>
    <dbReference type="NCBI Taxonomy" id="297713"/>
    <lineage>
        <taxon>Eukaryota</taxon>
        <taxon>Fungi</taxon>
        <taxon>Dikarya</taxon>
        <taxon>Basidiomycota</taxon>
        <taxon>Agaricomycotina</taxon>
        <taxon>Agaricomycetes</taxon>
        <taxon>Agaricomycetidae</taxon>
        <taxon>Agaricales</taxon>
        <taxon>Marasmiineae</taxon>
        <taxon>Marasmiaceae</taxon>
        <taxon>Paramarasmius</taxon>
    </lineage>
</organism>
<comment type="caution">
    <text evidence="1">The sequence shown here is derived from an EMBL/GenBank/DDBJ whole genome shotgun (WGS) entry which is preliminary data.</text>
</comment>
<dbReference type="EMBL" id="JAYKXP010000132">
    <property type="protein sequence ID" value="KAK7023699.1"/>
    <property type="molecule type" value="Genomic_DNA"/>
</dbReference>
<gene>
    <name evidence="1" type="ORF">VNI00_016587</name>
</gene>
<reference evidence="1 2" key="1">
    <citation type="submission" date="2024-01" db="EMBL/GenBank/DDBJ databases">
        <title>A draft genome for a cacao thread blight-causing isolate of Paramarasmius palmivorus.</title>
        <authorList>
            <person name="Baruah I.K."/>
            <person name="Bukari Y."/>
            <person name="Amoako-Attah I."/>
            <person name="Meinhardt L.W."/>
            <person name="Bailey B.A."/>
            <person name="Cohen S.P."/>
        </authorList>
    </citation>
    <scope>NUCLEOTIDE SEQUENCE [LARGE SCALE GENOMIC DNA]</scope>
    <source>
        <strain evidence="1 2">GH-12</strain>
    </source>
</reference>
<evidence type="ECO:0000313" key="2">
    <source>
        <dbReference type="Proteomes" id="UP001383192"/>
    </source>
</evidence>
<accession>A0AAW0BCF2</accession>
<evidence type="ECO:0000313" key="1">
    <source>
        <dbReference type="EMBL" id="KAK7023699.1"/>
    </source>
</evidence>